<accession>A0A1F5L1Z0</accession>
<name>A0A1F5L1Z0_PENAI</name>
<organism evidence="1 2">
    <name type="scientific">Penicillium arizonense</name>
    <dbReference type="NCBI Taxonomy" id="1835702"/>
    <lineage>
        <taxon>Eukaryota</taxon>
        <taxon>Fungi</taxon>
        <taxon>Dikarya</taxon>
        <taxon>Ascomycota</taxon>
        <taxon>Pezizomycotina</taxon>
        <taxon>Eurotiomycetes</taxon>
        <taxon>Eurotiomycetidae</taxon>
        <taxon>Eurotiales</taxon>
        <taxon>Aspergillaceae</taxon>
        <taxon>Penicillium</taxon>
    </lineage>
</organism>
<gene>
    <name evidence="1" type="ORF">PENARI_c081G02326</name>
</gene>
<dbReference type="AlphaFoldDB" id="A0A1F5L1Z0"/>
<dbReference type="GeneID" id="34582434"/>
<dbReference type="OrthoDB" id="4370218at2759"/>
<dbReference type="RefSeq" id="XP_022482446.1">
    <property type="nucleotide sequence ID" value="XM_022637700.1"/>
</dbReference>
<comment type="caution">
    <text evidence="1">The sequence shown here is derived from an EMBL/GenBank/DDBJ whole genome shotgun (WGS) entry which is preliminary data.</text>
</comment>
<proteinExistence type="predicted"/>
<dbReference type="Proteomes" id="UP000177622">
    <property type="component" value="Unassembled WGS sequence"/>
</dbReference>
<evidence type="ECO:0000313" key="2">
    <source>
        <dbReference type="Proteomes" id="UP000177622"/>
    </source>
</evidence>
<keyword evidence="2" id="KW-1185">Reference proteome</keyword>
<reference evidence="1 2" key="1">
    <citation type="journal article" date="2016" name="Sci. Rep.">
        <title>Penicillium arizonense, a new, genome sequenced fungal species, reveals a high chemical diversity in secreted metabolites.</title>
        <authorList>
            <person name="Grijseels S."/>
            <person name="Nielsen J.C."/>
            <person name="Randelovic M."/>
            <person name="Nielsen J."/>
            <person name="Nielsen K.F."/>
            <person name="Workman M."/>
            <person name="Frisvad J.C."/>
        </authorList>
    </citation>
    <scope>NUCLEOTIDE SEQUENCE [LARGE SCALE GENOMIC DNA]</scope>
    <source>
        <strain evidence="1 2">CBS 141311</strain>
    </source>
</reference>
<protein>
    <submittedName>
        <fullName evidence="1">Uncharacterized protein</fullName>
    </submittedName>
</protein>
<evidence type="ECO:0000313" key="1">
    <source>
        <dbReference type="EMBL" id="OGE46979.1"/>
    </source>
</evidence>
<dbReference type="EMBL" id="LXJU01000081">
    <property type="protein sequence ID" value="OGE46979.1"/>
    <property type="molecule type" value="Genomic_DNA"/>
</dbReference>
<sequence length="84" mass="9626">MAILPGQRTLVSSVSGRTCRQGHSQEDIDIAYQYEAQQYRHALSALIDKIRCSDETELQELLEAIRNPDTLTEAVQETLRRKYC</sequence>